<proteinExistence type="predicted"/>
<dbReference type="InterPro" id="IPR003594">
    <property type="entry name" value="HATPase_dom"/>
</dbReference>
<accession>X1RE71</accession>
<dbReference type="Gene3D" id="3.30.565.10">
    <property type="entry name" value="Histidine kinase-like ATPase, C-terminal domain"/>
    <property type="match status" value="1"/>
</dbReference>
<dbReference type="GO" id="GO:0009927">
    <property type="term" value="F:histidine phosphotransfer kinase activity"/>
    <property type="evidence" value="ECO:0007669"/>
    <property type="project" value="TreeGrafter"/>
</dbReference>
<dbReference type="AlphaFoldDB" id="X1RE71"/>
<dbReference type="PANTHER" id="PTHR43047">
    <property type="entry name" value="TWO-COMPONENT HISTIDINE PROTEIN KINASE"/>
    <property type="match status" value="1"/>
</dbReference>
<dbReference type="Pfam" id="PF02518">
    <property type="entry name" value="HATPase_c"/>
    <property type="match status" value="1"/>
</dbReference>
<organism evidence="6">
    <name type="scientific">marine sediment metagenome</name>
    <dbReference type="NCBI Taxonomy" id="412755"/>
    <lineage>
        <taxon>unclassified sequences</taxon>
        <taxon>metagenomes</taxon>
        <taxon>ecological metagenomes</taxon>
    </lineage>
</organism>
<evidence type="ECO:0000313" key="6">
    <source>
        <dbReference type="EMBL" id="GAI53889.1"/>
    </source>
</evidence>
<dbReference type="SUPFAM" id="SSF55874">
    <property type="entry name" value="ATPase domain of HSP90 chaperone/DNA topoisomerase II/histidine kinase"/>
    <property type="match status" value="1"/>
</dbReference>
<dbReference type="EMBL" id="BARV01033783">
    <property type="protein sequence ID" value="GAI53889.1"/>
    <property type="molecule type" value="Genomic_DNA"/>
</dbReference>
<evidence type="ECO:0000256" key="2">
    <source>
        <dbReference type="ARBA" id="ARBA00012438"/>
    </source>
</evidence>
<evidence type="ECO:0000259" key="5">
    <source>
        <dbReference type="Pfam" id="PF02518"/>
    </source>
</evidence>
<evidence type="ECO:0000256" key="4">
    <source>
        <dbReference type="ARBA" id="ARBA00022777"/>
    </source>
</evidence>
<gene>
    <name evidence="6" type="ORF">S06H3_53043</name>
</gene>
<protein>
    <recommendedName>
        <fullName evidence="2">histidine kinase</fullName>
        <ecNumber evidence="2">2.7.13.3</ecNumber>
    </recommendedName>
</protein>
<feature type="non-terminal residue" evidence="6">
    <location>
        <position position="67"/>
    </location>
</feature>
<dbReference type="GO" id="GO:0005886">
    <property type="term" value="C:plasma membrane"/>
    <property type="evidence" value="ECO:0007669"/>
    <property type="project" value="TreeGrafter"/>
</dbReference>
<dbReference type="InterPro" id="IPR036890">
    <property type="entry name" value="HATPase_C_sf"/>
</dbReference>
<evidence type="ECO:0000256" key="3">
    <source>
        <dbReference type="ARBA" id="ARBA00022679"/>
    </source>
</evidence>
<sequence>MNVVDNGIRYTEKGGITIKSKIKGQSLLIEISDTGEGMTKGELSKIFETFSRGTAGVRFWTERSRPR</sequence>
<evidence type="ECO:0000256" key="1">
    <source>
        <dbReference type="ARBA" id="ARBA00000085"/>
    </source>
</evidence>
<dbReference type="PANTHER" id="PTHR43047:SF72">
    <property type="entry name" value="OSMOSENSING HISTIDINE PROTEIN KINASE SLN1"/>
    <property type="match status" value="1"/>
</dbReference>
<comment type="catalytic activity">
    <reaction evidence="1">
        <text>ATP + protein L-histidine = ADP + protein N-phospho-L-histidine.</text>
        <dbReference type="EC" id="2.7.13.3"/>
    </reaction>
</comment>
<dbReference type="EC" id="2.7.13.3" evidence="2"/>
<keyword evidence="3" id="KW-0808">Transferase</keyword>
<keyword evidence="4" id="KW-0418">Kinase</keyword>
<comment type="caution">
    <text evidence="6">The sequence shown here is derived from an EMBL/GenBank/DDBJ whole genome shotgun (WGS) entry which is preliminary data.</text>
</comment>
<dbReference type="GO" id="GO:0000155">
    <property type="term" value="F:phosphorelay sensor kinase activity"/>
    <property type="evidence" value="ECO:0007669"/>
    <property type="project" value="TreeGrafter"/>
</dbReference>
<feature type="domain" description="Histidine kinase/HSP90-like ATPase" evidence="5">
    <location>
        <begin position="2"/>
        <end position="53"/>
    </location>
</feature>
<name>X1RE71_9ZZZZ</name>
<reference evidence="6" key="1">
    <citation type="journal article" date="2014" name="Front. Microbiol.">
        <title>High frequency of phylogenetically diverse reductive dehalogenase-homologous genes in deep subseafloor sedimentary metagenomes.</title>
        <authorList>
            <person name="Kawai M."/>
            <person name="Futagami T."/>
            <person name="Toyoda A."/>
            <person name="Takaki Y."/>
            <person name="Nishi S."/>
            <person name="Hori S."/>
            <person name="Arai W."/>
            <person name="Tsubouchi T."/>
            <person name="Morono Y."/>
            <person name="Uchiyama I."/>
            <person name="Ito T."/>
            <person name="Fujiyama A."/>
            <person name="Inagaki F."/>
            <person name="Takami H."/>
        </authorList>
    </citation>
    <scope>NUCLEOTIDE SEQUENCE</scope>
    <source>
        <strain evidence="6">Expedition CK06-06</strain>
    </source>
</reference>